<organism evidence="1 2">
    <name type="scientific">Dermacentor silvarum</name>
    <name type="common">Tick</name>
    <dbReference type="NCBI Taxonomy" id="543639"/>
    <lineage>
        <taxon>Eukaryota</taxon>
        <taxon>Metazoa</taxon>
        <taxon>Ecdysozoa</taxon>
        <taxon>Arthropoda</taxon>
        <taxon>Chelicerata</taxon>
        <taxon>Arachnida</taxon>
        <taxon>Acari</taxon>
        <taxon>Parasitiformes</taxon>
        <taxon>Ixodida</taxon>
        <taxon>Ixodoidea</taxon>
        <taxon>Ixodidae</taxon>
        <taxon>Rhipicephalinae</taxon>
        <taxon>Dermacentor</taxon>
    </lineage>
</organism>
<evidence type="ECO:0000313" key="1">
    <source>
        <dbReference type="EMBL" id="KAH7970432.1"/>
    </source>
</evidence>
<dbReference type="EMBL" id="CM023480">
    <property type="protein sequence ID" value="KAH7970432.1"/>
    <property type="molecule type" value="Genomic_DNA"/>
</dbReference>
<evidence type="ECO:0000313" key="2">
    <source>
        <dbReference type="Proteomes" id="UP000821865"/>
    </source>
</evidence>
<keyword evidence="2" id="KW-1185">Reference proteome</keyword>
<accession>A0ACB8DI92</accession>
<gene>
    <name evidence="1" type="ORF">HPB49_006870</name>
</gene>
<dbReference type="Proteomes" id="UP000821865">
    <property type="component" value="Chromosome 11"/>
</dbReference>
<name>A0ACB8DI92_DERSI</name>
<reference evidence="1" key="1">
    <citation type="submission" date="2020-05" db="EMBL/GenBank/DDBJ databases">
        <title>Large-scale comparative analyses of tick genomes elucidate their genetic diversity and vector capacities.</title>
        <authorList>
            <person name="Jia N."/>
            <person name="Wang J."/>
            <person name="Shi W."/>
            <person name="Du L."/>
            <person name="Sun Y."/>
            <person name="Zhan W."/>
            <person name="Jiang J."/>
            <person name="Wang Q."/>
            <person name="Zhang B."/>
            <person name="Ji P."/>
            <person name="Sakyi L.B."/>
            <person name="Cui X."/>
            <person name="Yuan T."/>
            <person name="Jiang B."/>
            <person name="Yang W."/>
            <person name="Lam T.T.-Y."/>
            <person name="Chang Q."/>
            <person name="Ding S."/>
            <person name="Wang X."/>
            <person name="Zhu J."/>
            <person name="Ruan X."/>
            <person name="Zhao L."/>
            <person name="Wei J."/>
            <person name="Que T."/>
            <person name="Du C."/>
            <person name="Cheng J."/>
            <person name="Dai P."/>
            <person name="Han X."/>
            <person name="Huang E."/>
            <person name="Gao Y."/>
            <person name="Liu J."/>
            <person name="Shao H."/>
            <person name="Ye R."/>
            <person name="Li L."/>
            <person name="Wei W."/>
            <person name="Wang X."/>
            <person name="Wang C."/>
            <person name="Yang T."/>
            <person name="Huo Q."/>
            <person name="Li W."/>
            <person name="Guo W."/>
            <person name="Chen H."/>
            <person name="Zhou L."/>
            <person name="Ni X."/>
            <person name="Tian J."/>
            <person name="Zhou Y."/>
            <person name="Sheng Y."/>
            <person name="Liu T."/>
            <person name="Pan Y."/>
            <person name="Xia L."/>
            <person name="Li J."/>
            <person name="Zhao F."/>
            <person name="Cao W."/>
        </authorList>
    </citation>
    <scope>NUCLEOTIDE SEQUENCE</scope>
    <source>
        <strain evidence="1">Dsil-2018</strain>
    </source>
</reference>
<proteinExistence type="predicted"/>
<protein>
    <submittedName>
        <fullName evidence="1">Uncharacterized protein</fullName>
    </submittedName>
</protein>
<sequence>MNDFWKRWKHEYLLRLPSAHRSPTHHSRNLKVGDIVTVDIPNTPKLFWPLAWVQEVYPGTDGFVRTCLIRLQGGKVFKRPVQKLHRLELDVTTFEAPEDVGD</sequence>
<comment type="caution">
    <text evidence="1">The sequence shown here is derived from an EMBL/GenBank/DDBJ whole genome shotgun (WGS) entry which is preliminary data.</text>
</comment>